<keyword evidence="1" id="KW-0472">Membrane</keyword>
<dbReference type="EMBL" id="AZGM01000012">
    <property type="protein sequence ID" value="KRM30245.1"/>
    <property type="molecule type" value="Genomic_DNA"/>
</dbReference>
<keyword evidence="1" id="KW-1133">Transmembrane helix</keyword>
<organism evidence="3 4">
    <name type="scientific">Limosilactobacillus panis DSM 6035</name>
    <dbReference type="NCBI Taxonomy" id="1423782"/>
    <lineage>
        <taxon>Bacteria</taxon>
        <taxon>Bacillati</taxon>
        <taxon>Bacillota</taxon>
        <taxon>Bacilli</taxon>
        <taxon>Lactobacillales</taxon>
        <taxon>Lactobacillaceae</taxon>
        <taxon>Limosilactobacillus</taxon>
    </lineage>
</organism>
<keyword evidence="1" id="KW-0812">Transmembrane</keyword>
<dbReference type="AlphaFoldDB" id="A0A0R1XL11"/>
<evidence type="ECO:0000313" key="3">
    <source>
        <dbReference type="EMBL" id="KRM30245.1"/>
    </source>
</evidence>
<name>A0A0R1XL11_9LACO</name>
<dbReference type="Pfam" id="PF13473">
    <property type="entry name" value="Cupredoxin_1"/>
    <property type="match status" value="1"/>
</dbReference>
<sequence>MSKRFDHGIISHGRTFYVDVCKHYCYDYNCKYNNEVIKMVKVFALIIGIILIALIAWWFFGKHEQAAQSAQVKDNGQKATVVVNGGYSPSTVVLKKGVPGQVDFDMRDHTACLSHVVFDSLGVNKDLTKQKITTVKIPTDKAGEFNFACGMDMFHGKVVVK</sequence>
<dbReference type="STRING" id="1423782.FD32_GL000341"/>
<feature type="transmembrane region" description="Helical" evidence="1">
    <location>
        <begin position="42"/>
        <end position="60"/>
    </location>
</feature>
<evidence type="ECO:0000313" key="4">
    <source>
        <dbReference type="Proteomes" id="UP000051412"/>
    </source>
</evidence>
<protein>
    <recommendedName>
        <fullName evidence="2">EfeO-type cupredoxin-like domain-containing protein</fullName>
    </recommendedName>
</protein>
<comment type="caution">
    <text evidence="3">The sequence shown here is derived from an EMBL/GenBank/DDBJ whole genome shotgun (WGS) entry which is preliminary data.</text>
</comment>
<dbReference type="Gene3D" id="2.60.40.420">
    <property type="entry name" value="Cupredoxins - blue copper proteins"/>
    <property type="match status" value="1"/>
</dbReference>
<dbReference type="InterPro" id="IPR008972">
    <property type="entry name" value="Cupredoxin"/>
</dbReference>
<feature type="domain" description="EfeO-type cupredoxin-like" evidence="2">
    <location>
        <begin position="52"/>
        <end position="160"/>
    </location>
</feature>
<gene>
    <name evidence="3" type="ORF">FD32_GL000341</name>
</gene>
<evidence type="ECO:0000256" key="1">
    <source>
        <dbReference type="SAM" id="Phobius"/>
    </source>
</evidence>
<evidence type="ECO:0000259" key="2">
    <source>
        <dbReference type="Pfam" id="PF13473"/>
    </source>
</evidence>
<accession>A0A0R1XL11</accession>
<dbReference type="SUPFAM" id="SSF49503">
    <property type="entry name" value="Cupredoxins"/>
    <property type="match status" value="1"/>
</dbReference>
<reference evidence="3 4" key="1">
    <citation type="journal article" date="2015" name="Genome Announc.">
        <title>Expanding the biotechnology potential of lactobacilli through comparative genomics of 213 strains and associated genera.</title>
        <authorList>
            <person name="Sun Z."/>
            <person name="Harris H.M."/>
            <person name="McCann A."/>
            <person name="Guo C."/>
            <person name="Argimon S."/>
            <person name="Zhang W."/>
            <person name="Yang X."/>
            <person name="Jeffery I.B."/>
            <person name="Cooney J.C."/>
            <person name="Kagawa T.F."/>
            <person name="Liu W."/>
            <person name="Song Y."/>
            <person name="Salvetti E."/>
            <person name="Wrobel A."/>
            <person name="Rasinkangas P."/>
            <person name="Parkhill J."/>
            <person name="Rea M.C."/>
            <person name="O'Sullivan O."/>
            <person name="Ritari J."/>
            <person name="Douillard F.P."/>
            <person name="Paul Ross R."/>
            <person name="Yang R."/>
            <person name="Briner A.E."/>
            <person name="Felis G.E."/>
            <person name="de Vos W.M."/>
            <person name="Barrangou R."/>
            <person name="Klaenhammer T.R."/>
            <person name="Caufield P.W."/>
            <person name="Cui Y."/>
            <person name="Zhang H."/>
            <person name="O'Toole P.W."/>
        </authorList>
    </citation>
    <scope>NUCLEOTIDE SEQUENCE [LARGE SCALE GENOMIC DNA]</scope>
    <source>
        <strain evidence="3 4">DSM 6035</strain>
    </source>
</reference>
<keyword evidence="4" id="KW-1185">Reference proteome</keyword>
<dbReference type="InterPro" id="IPR028096">
    <property type="entry name" value="EfeO_Cupredoxin"/>
</dbReference>
<dbReference type="PATRIC" id="fig|1423782.4.peg.349"/>
<dbReference type="Proteomes" id="UP000051412">
    <property type="component" value="Unassembled WGS sequence"/>
</dbReference>
<proteinExistence type="predicted"/>